<dbReference type="EMBL" id="JACGWV010000001">
    <property type="protein sequence ID" value="MBA8807535.1"/>
    <property type="molecule type" value="Genomic_DNA"/>
</dbReference>
<dbReference type="InterPro" id="IPR036388">
    <property type="entry name" value="WH-like_DNA-bd_sf"/>
</dbReference>
<feature type="domain" description="AAA+ ATPase" evidence="2">
    <location>
        <begin position="50"/>
        <end position="212"/>
    </location>
</feature>
<evidence type="ECO:0000313" key="4">
    <source>
        <dbReference type="EMBL" id="MBA8807535.1"/>
    </source>
</evidence>
<dbReference type="SUPFAM" id="SSF46894">
    <property type="entry name" value="C-terminal effector domain of the bipartite response regulators"/>
    <property type="match status" value="1"/>
</dbReference>
<dbReference type="SUPFAM" id="SSF52540">
    <property type="entry name" value="P-loop containing nucleoside triphosphate hydrolases"/>
    <property type="match status" value="1"/>
</dbReference>
<feature type="domain" description="HTH luxR-type" evidence="3">
    <location>
        <begin position="709"/>
        <end position="766"/>
    </location>
</feature>
<dbReference type="SMART" id="SM00382">
    <property type="entry name" value="AAA"/>
    <property type="match status" value="1"/>
</dbReference>
<comment type="caution">
    <text evidence="4">The sequence shown here is derived from an EMBL/GenBank/DDBJ whole genome shotgun (WGS) entry which is preliminary data.</text>
</comment>
<feature type="region of interest" description="Disordered" evidence="1">
    <location>
        <begin position="1"/>
        <end position="30"/>
    </location>
</feature>
<dbReference type="RefSeq" id="WP_182615090.1">
    <property type="nucleotide sequence ID" value="NZ_JACGWV010000001.1"/>
</dbReference>
<name>A0A7W3J746_9MICO</name>
<dbReference type="Proteomes" id="UP000540568">
    <property type="component" value="Unassembled WGS sequence"/>
</dbReference>
<keyword evidence="5" id="KW-1185">Reference proteome</keyword>
<proteinExistence type="predicted"/>
<evidence type="ECO:0000259" key="3">
    <source>
        <dbReference type="SMART" id="SM00421"/>
    </source>
</evidence>
<keyword evidence="4" id="KW-0238">DNA-binding</keyword>
<gene>
    <name evidence="4" type="ORF">FHX71_001477</name>
</gene>
<dbReference type="InterPro" id="IPR000792">
    <property type="entry name" value="Tscrpt_reg_LuxR_C"/>
</dbReference>
<evidence type="ECO:0000313" key="5">
    <source>
        <dbReference type="Proteomes" id="UP000540568"/>
    </source>
</evidence>
<dbReference type="InterPro" id="IPR027417">
    <property type="entry name" value="P-loop_NTPase"/>
</dbReference>
<dbReference type="GO" id="GO:0006355">
    <property type="term" value="P:regulation of DNA-templated transcription"/>
    <property type="evidence" value="ECO:0007669"/>
    <property type="project" value="InterPro"/>
</dbReference>
<dbReference type="AlphaFoldDB" id="A0A7W3J746"/>
<evidence type="ECO:0000256" key="1">
    <source>
        <dbReference type="SAM" id="MobiDB-lite"/>
    </source>
</evidence>
<dbReference type="SMART" id="SM00421">
    <property type="entry name" value="HTH_LUXR"/>
    <property type="match status" value="1"/>
</dbReference>
<organism evidence="4 5">
    <name type="scientific">Promicromonospora sukumoe</name>
    <dbReference type="NCBI Taxonomy" id="88382"/>
    <lineage>
        <taxon>Bacteria</taxon>
        <taxon>Bacillati</taxon>
        <taxon>Actinomycetota</taxon>
        <taxon>Actinomycetes</taxon>
        <taxon>Micrococcales</taxon>
        <taxon>Promicromonosporaceae</taxon>
        <taxon>Promicromonospora</taxon>
    </lineage>
</organism>
<accession>A0A7W3J746</accession>
<dbReference type="Gene3D" id="1.10.10.10">
    <property type="entry name" value="Winged helix-like DNA-binding domain superfamily/Winged helix DNA-binding domain"/>
    <property type="match status" value="1"/>
</dbReference>
<dbReference type="CDD" id="cd06170">
    <property type="entry name" value="LuxR_C_like"/>
    <property type="match status" value="1"/>
</dbReference>
<dbReference type="GO" id="GO:0003677">
    <property type="term" value="F:DNA binding"/>
    <property type="evidence" value="ECO:0007669"/>
    <property type="project" value="UniProtKB-KW"/>
</dbReference>
<feature type="compositionally biased region" description="Pro residues" evidence="1">
    <location>
        <begin position="1"/>
        <end position="13"/>
    </location>
</feature>
<dbReference type="InterPro" id="IPR016032">
    <property type="entry name" value="Sig_transdc_resp-reg_C-effctor"/>
</dbReference>
<protein>
    <submittedName>
        <fullName evidence="4">DNA-binding CsgD family transcriptional regulator</fullName>
    </submittedName>
</protein>
<reference evidence="4 5" key="1">
    <citation type="submission" date="2020-07" db="EMBL/GenBank/DDBJ databases">
        <title>Sequencing the genomes of 1000 actinobacteria strains.</title>
        <authorList>
            <person name="Klenk H.-P."/>
        </authorList>
    </citation>
    <scope>NUCLEOTIDE SEQUENCE [LARGE SCALE GENOMIC DNA]</scope>
    <source>
        <strain evidence="4 5">DSM 44121</strain>
    </source>
</reference>
<dbReference type="InterPro" id="IPR003593">
    <property type="entry name" value="AAA+_ATPase"/>
</dbReference>
<sequence>MGPESGPPAPTPPHESSGWASAEGSRGLDRAVHGRDPELRVIAAFATSLDPSTLVVSGPSGIGRSTTVLAALRRTGAHLSAVRVVRSSSARPYAQGLVGRDRLDLSDLTAPADPGPGHELDPAGLLEAVDRGVPHAGGGPRVLFVDDVELLPPGGIAWLERLGDAAYERDWRVVLAARRVVRARLPDDVELVELGPLAVRPLRLLLDERPGLPVARDVADRLHRWSAGNPRVALELADGLSESQRRGDVGWAGPRTVGLAARRAYRGLADEAGAADAARHPLLGLLREERAAADGGAVGRVCVGGTVAETILDGLHLDDVAALADAGAEPRVAARAAGVTLLTGSAWAEGAGRWAPPVAAAQWTDHLWWRDPSGVGRATRAAGVRAAAALIELEHTGRLADPAALRADLGRLGSGPDPHWLGLCLQVRGHLLLGDGSGARRFLENRAGPAEGRTVAEVVARDLATARVAMFDGRAADARAHLAHATDLRPSAQEWLPVQGLRAVAAAVLDGAAPGSALPARPGAWSTRALGEFAVDLGTAHLAVGQAERAAELLTIGLERCAWPYRGRAQAHADLVEAHMLHEPFRGALPYQARRLVDPPVPPDERTDADTAAAHARTLAVLAALEGDETGRSGVEGWLPAEPAPVSPWQRLRSLIAYGRHEVAHGDRASAEPALREARTLAHLTGVPGWGVAVDACLTGPDTRNEHVWDELDDDERELVRLALRGTTNAQIARIAYVSLRTVANRFRQIYAVLHVRDRRDLTELARSHPPSWLAERA</sequence>
<evidence type="ECO:0000259" key="2">
    <source>
        <dbReference type="SMART" id="SM00382"/>
    </source>
</evidence>